<feature type="domain" description="Glycosyl transferase family 28 C-terminal" evidence="12">
    <location>
        <begin position="208"/>
        <end position="370"/>
    </location>
</feature>
<dbReference type="CDD" id="cd03785">
    <property type="entry name" value="GT28_MurG"/>
    <property type="match status" value="1"/>
</dbReference>
<keyword evidence="5 10" id="KW-0133">Cell shape</keyword>
<evidence type="ECO:0000259" key="11">
    <source>
        <dbReference type="Pfam" id="PF03033"/>
    </source>
</evidence>
<feature type="binding site" evidence="10">
    <location>
        <position position="185"/>
    </location>
    <ligand>
        <name>UDP-N-acetyl-alpha-D-glucosamine</name>
        <dbReference type="ChEBI" id="CHEBI:57705"/>
    </ligand>
</feature>
<evidence type="ECO:0000256" key="8">
    <source>
        <dbReference type="ARBA" id="ARBA00023306"/>
    </source>
</evidence>
<feature type="binding site" evidence="10">
    <location>
        <position position="147"/>
    </location>
    <ligand>
        <name>UDP-N-acetyl-alpha-D-glucosamine</name>
        <dbReference type="ChEBI" id="CHEBI:57705"/>
    </ligand>
</feature>
<evidence type="ECO:0000256" key="1">
    <source>
        <dbReference type="ARBA" id="ARBA00022475"/>
    </source>
</evidence>
<name>A0ABD4L2I0_9GAMM</name>
<feature type="binding site" evidence="10">
    <location>
        <position position="313"/>
    </location>
    <ligand>
        <name>UDP-N-acetyl-alpha-D-glucosamine</name>
        <dbReference type="ChEBI" id="CHEBI:57705"/>
    </ligand>
</feature>
<keyword evidence="3 10" id="KW-0328">Glycosyltransferase</keyword>
<feature type="domain" description="Glycosyltransferase family 28 N-terminal" evidence="11">
    <location>
        <begin position="28"/>
        <end position="165"/>
    </location>
</feature>
<reference evidence="13 14" key="1">
    <citation type="submission" date="2020-12" db="EMBL/GenBank/DDBJ databases">
        <title>Draft genome sequence of Halomonas pacifica strain CARE-V15.</title>
        <authorList>
            <person name="Vignesh N."/>
            <person name="Thabitha A."/>
            <person name="Saravanan R."/>
            <person name="Manigandan V."/>
        </authorList>
    </citation>
    <scope>NUCLEOTIDE SEQUENCE [LARGE SCALE GENOMIC DNA]</scope>
    <source>
        <strain evidence="13 14">CARE-V15</strain>
    </source>
</reference>
<keyword evidence="2 10" id="KW-0132">Cell division</keyword>
<comment type="pathway">
    <text evidence="10">Cell wall biogenesis; peptidoglycan biosynthesis.</text>
</comment>
<feature type="binding site" evidence="10">
    <location>
        <begin position="35"/>
        <end position="37"/>
    </location>
    <ligand>
        <name>UDP-N-acetyl-alpha-D-glucosamine</name>
        <dbReference type="ChEBI" id="CHEBI:57705"/>
    </ligand>
</feature>
<keyword evidence="1 10" id="KW-1003">Cell membrane</keyword>
<dbReference type="PANTHER" id="PTHR21015:SF22">
    <property type="entry name" value="GLYCOSYLTRANSFERASE"/>
    <property type="match status" value="1"/>
</dbReference>
<dbReference type="GO" id="GO:0005886">
    <property type="term" value="C:plasma membrane"/>
    <property type="evidence" value="ECO:0007669"/>
    <property type="project" value="UniProtKB-SubCell"/>
</dbReference>
<keyword evidence="7 10" id="KW-0472">Membrane</keyword>
<keyword evidence="6 10" id="KW-0573">Peptidoglycan synthesis</keyword>
<dbReference type="Gene3D" id="3.40.50.2000">
    <property type="entry name" value="Glycogen Phosphorylase B"/>
    <property type="match status" value="2"/>
</dbReference>
<dbReference type="InterPro" id="IPR004276">
    <property type="entry name" value="GlycoTrans_28_N"/>
</dbReference>
<comment type="caution">
    <text evidence="13">The sequence shown here is derived from an EMBL/GenBank/DDBJ whole genome shotgun (WGS) entry which is preliminary data.</text>
</comment>
<proteinExistence type="inferred from homology"/>
<comment type="similarity">
    <text evidence="10">Belongs to the glycosyltransferase 28 family. MurG subfamily.</text>
</comment>
<evidence type="ECO:0000256" key="6">
    <source>
        <dbReference type="ARBA" id="ARBA00022984"/>
    </source>
</evidence>
<evidence type="ECO:0000313" key="13">
    <source>
        <dbReference type="EMBL" id="MBH8580302.1"/>
    </source>
</evidence>
<dbReference type="Proteomes" id="UP000651738">
    <property type="component" value="Unassembled WGS sequence"/>
</dbReference>
<dbReference type="GO" id="GO:0071555">
    <property type="term" value="P:cell wall organization"/>
    <property type="evidence" value="ECO:0007669"/>
    <property type="project" value="UniProtKB-KW"/>
</dbReference>
<evidence type="ECO:0000256" key="9">
    <source>
        <dbReference type="ARBA" id="ARBA00023316"/>
    </source>
</evidence>
<dbReference type="GO" id="GO:0050511">
    <property type="term" value="F:undecaprenyldiphospho-muramoylpentapeptide beta-N-acetylglucosaminyltransferase activity"/>
    <property type="evidence" value="ECO:0007669"/>
    <property type="project" value="UniProtKB-UniRule"/>
</dbReference>
<dbReference type="GO" id="GO:0009252">
    <property type="term" value="P:peptidoglycan biosynthetic process"/>
    <property type="evidence" value="ECO:0007669"/>
    <property type="project" value="UniProtKB-UniRule"/>
</dbReference>
<comment type="catalytic activity">
    <reaction evidence="10">
        <text>di-trans,octa-cis-undecaprenyl diphospho-N-acetyl-alpha-D-muramoyl-L-alanyl-D-glutamyl-meso-2,6-diaminopimeloyl-D-alanyl-D-alanine + UDP-N-acetyl-alpha-D-glucosamine = di-trans,octa-cis-undecaprenyl diphospho-[N-acetyl-alpha-D-glucosaminyl-(1-&gt;4)]-N-acetyl-alpha-D-muramoyl-L-alanyl-D-glutamyl-meso-2,6-diaminopimeloyl-D-alanyl-D-alanine + UDP + H(+)</text>
        <dbReference type="Rhea" id="RHEA:31227"/>
        <dbReference type="ChEBI" id="CHEBI:15378"/>
        <dbReference type="ChEBI" id="CHEBI:57705"/>
        <dbReference type="ChEBI" id="CHEBI:58223"/>
        <dbReference type="ChEBI" id="CHEBI:61387"/>
        <dbReference type="ChEBI" id="CHEBI:61388"/>
        <dbReference type="EC" id="2.4.1.227"/>
    </reaction>
</comment>
<dbReference type="InterPro" id="IPR006009">
    <property type="entry name" value="GlcNAc_MurG"/>
</dbReference>
<dbReference type="HAMAP" id="MF_00033">
    <property type="entry name" value="MurG"/>
    <property type="match status" value="1"/>
</dbReference>
<dbReference type="GO" id="GO:0051301">
    <property type="term" value="P:cell division"/>
    <property type="evidence" value="ECO:0007669"/>
    <property type="project" value="UniProtKB-KW"/>
</dbReference>
<dbReference type="InterPro" id="IPR007235">
    <property type="entry name" value="Glyco_trans_28_C"/>
</dbReference>
<dbReference type="NCBIfam" id="TIGR01133">
    <property type="entry name" value="murG"/>
    <property type="match status" value="1"/>
</dbReference>
<evidence type="ECO:0000256" key="4">
    <source>
        <dbReference type="ARBA" id="ARBA00022679"/>
    </source>
</evidence>
<organism evidence="13 14">
    <name type="scientific">Bisbaumannia pacifica</name>
    <dbReference type="NCBI Taxonomy" id="77098"/>
    <lineage>
        <taxon>Bacteria</taxon>
        <taxon>Pseudomonadati</taxon>
        <taxon>Pseudomonadota</taxon>
        <taxon>Gammaproteobacteria</taxon>
        <taxon>Oceanospirillales</taxon>
        <taxon>Halomonadaceae</taxon>
        <taxon>Bisbaumannia</taxon>
    </lineage>
</organism>
<keyword evidence="9 10" id="KW-0961">Cell wall biogenesis/degradation</keyword>
<dbReference type="GO" id="GO:0008360">
    <property type="term" value="P:regulation of cell shape"/>
    <property type="evidence" value="ECO:0007669"/>
    <property type="project" value="UniProtKB-KW"/>
</dbReference>
<dbReference type="AlphaFoldDB" id="A0ABD4L2I0"/>
<evidence type="ECO:0000259" key="12">
    <source>
        <dbReference type="Pfam" id="PF04101"/>
    </source>
</evidence>
<evidence type="ECO:0000256" key="3">
    <source>
        <dbReference type="ARBA" id="ARBA00022676"/>
    </source>
</evidence>
<evidence type="ECO:0000256" key="7">
    <source>
        <dbReference type="ARBA" id="ARBA00023136"/>
    </source>
</evidence>
<gene>
    <name evidence="10 13" type="primary">murG</name>
    <name evidence="13" type="ORF">I7V36_09380</name>
</gene>
<comment type="function">
    <text evidence="10">Cell wall formation. Catalyzes the transfer of a GlcNAc subunit on undecaprenyl-pyrophosphoryl-MurNAc-pentapeptide (lipid intermediate I) to form undecaprenyl-pyrophosphoryl-MurNAc-(pentapeptide)GlcNAc (lipid intermediate II).</text>
</comment>
<feature type="binding site" evidence="10">
    <location>
        <position position="268"/>
    </location>
    <ligand>
        <name>UDP-N-acetyl-alpha-D-glucosamine</name>
        <dbReference type="ChEBI" id="CHEBI:57705"/>
    </ligand>
</feature>
<dbReference type="EC" id="2.4.1.227" evidence="10"/>
<dbReference type="SUPFAM" id="SSF53756">
    <property type="entry name" value="UDP-Glycosyltransferase/glycogen phosphorylase"/>
    <property type="match status" value="1"/>
</dbReference>
<evidence type="ECO:0000313" key="14">
    <source>
        <dbReference type="Proteomes" id="UP000651738"/>
    </source>
</evidence>
<sequence>MPRSAPAPPGIRRAVQEESVVSDNQRRVLIMAGGTGGHVIPALSLARGLAARGIEVAWLGSPRGIENRLVPEAGIPLHRIQVAGLRGNGLAGWLLAPLRLLRAVWQARRVIAEVDPQLVVGLGGFASGPGGLAAWLTRRPLVIHEQNAVAGLTNKALARLARRVYAAFPEAFPAGRAERVGNPVRESIAALGELPRDAEAMAGRRLRLLVVGGSLGAQALNQTLPPALARLPDAHRPEVRHQAGRDKQEATRAAYAAAGVEAEVSDFIDDMATAYDWADLVVCRAGALTVSELAAAAKPALFVPFPHAVDDHQTANARALVEAGAAELAPQAQLTAEHLAERLTALLDPLTLASMASRARAQAQLDAVDRLVAGCMEIGFEQ</sequence>
<dbReference type="EMBL" id="JAEDAF010000007">
    <property type="protein sequence ID" value="MBH8580302.1"/>
    <property type="molecule type" value="Genomic_DNA"/>
</dbReference>
<dbReference type="Pfam" id="PF04101">
    <property type="entry name" value="Glyco_tran_28_C"/>
    <property type="match status" value="1"/>
</dbReference>
<evidence type="ECO:0000256" key="5">
    <source>
        <dbReference type="ARBA" id="ARBA00022960"/>
    </source>
</evidence>
<dbReference type="PANTHER" id="PTHR21015">
    <property type="entry name" value="UDP-N-ACETYLGLUCOSAMINE--N-ACETYLMURAMYL-(PENTAPEPTIDE) PYROPHOSPHORYL-UNDECAPRENOL N-ACETYLGLUCOSAMINE TRANSFERASE 1"/>
    <property type="match status" value="1"/>
</dbReference>
<keyword evidence="8 10" id="KW-0131">Cell cycle</keyword>
<accession>A0ABD4L2I0</accession>
<comment type="subcellular location">
    <subcellularLocation>
        <location evidence="10">Cell membrane</location>
        <topology evidence="10">Peripheral membrane protein</topology>
        <orientation evidence="10">Cytoplasmic side</orientation>
    </subcellularLocation>
</comment>
<dbReference type="Pfam" id="PF03033">
    <property type="entry name" value="Glyco_transf_28"/>
    <property type="match status" value="1"/>
</dbReference>
<keyword evidence="4 10" id="KW-0808">Transferase</keyword>
<feature type="binding site" evidence="10">
    <location>
        <position position="214"/>
    </location>
    <ligand>
        <name>UDP-N-acetyl-alpha-D-glucosamine</name>
        <dbReference type="ChEBI" id="CHEBI:57705"/>
    </ligand>
</feature>
<evidence type="ECO:0000256" key="10">
    <source>
        <dbReference type="HAMAP-Rule" id="MF_00033"/>
    </source>
</evidence>
<feature type="binding site" evidence="10">
    <location>
        <begin position="287"/>
        <end position="292"/>
    </location>
    <ligand>
        <name>UDP-N-acetyl-alpha-D-glucosamine</name>
        <dbReference type="ChEBI" id="CHEBI:57705"/>
    </ligand>
</feature>
<evidence type="ECO:0000256" key="2">
    <source>
        <dbReference type="ARBA" id="ARBA00022618"/>
    </source>
</evidence>
<protein>
    <recommendedName>
        <fullName evidence="10">UDP-N-acetylglucosamine--N-acetylmuramyl-(pentapeptide) pyrophosphoryl-undecaprenol N-acetylglucosamine transferase</fullName>
        <ecNumber evidence="10">2.4.1.227</ecNumber>
    </recommendedName>
    <alternativeName>
        <fullName evidence="10">Undecaprenyl-PP-MurNAc-pentapeptide-UDPGlcNAc GlcNAc transferase</fullName>
    </alternativeName>
</protein>